<keyword evidence="2" id="KW-1185">Reference proteome</keyword>
<sequence>MTKWGRCFLSNMVLKGSLSTDFAICDHLMSSSNSGSTSKEDPLAFRNALLASSILPRSTKLLGVSVISKAPIVITAAGATAMPSETRHPHVCFAVA</sequence>
<evidence type="ECO:0000313" key="2">
    <source>
        <dbReference type="Proteomes" id="UP000291084"/>
    </source>
</evidence>
<reference evidence="1 2" key="1">
    <citation type="journal article" date="2015" name="Sci. Rep.">
        <title>The power of single molecule real-time sequencing technology in the de novo assembly of a eukaryotic genome.</title>
        <authorList>
            <person name="Sakai H."/>
            <person name="Naito K."/>
            <person name="Ogiso-Tanaka E."/>
            <person name="Takahashi Y."/>
            <person name="Iseki K."/>
            <person name="Muto C."/>
            <person name="Satou K."/>
            <person name="Teruya K."/>
            <person name="Shiroma A."/>
            <person name="Shimoji M."/>
            <person name="Hirano T."/>
            <person name="Itoh T."/>
            <person name="Kaga A."/>
            <person name="Tomooka N."/>
        </authorList>
    </citation>
    <scope>NUCLEOTIDE SEQUENCE [LARGE SCALE GENOMIC DNA]</scope>
    <source>
        <strain evidence="2">cv. Shumari</strain>
    </source>
</reference>
<dbReference type="Proteomes" id="UP000291084">
    <property type="component" value="Chromosome 2"/>
</dbReference>
<dbReference type="AlphaFoldDB" id="A0A0S3RCT7"/>
<proteinExistence type="predicted"/>
<dbReference type="EMBL" id="AP015035">
    <property type="protein sequence ID" value="BAT78523.1"/>
    <property type="molecule type" value="Genomic_DNA"/>
</dbReference>
<gene>
    <name evidence="1" type="primary">Vigan.02G120900</name>
    <name evidence="1" type="ORF">VIGAN_02120900</name>
</gene>
<protein>
    <submittedName>
        <fullName evidence="1">Uncharacterized protein</fullName>
    </submittedName>
</protein>
<name>A0A0S3RCT7_PHAAN</name>
<accession>A0A0S3RCT7</accession>
<organism evidence="1 2">
    <name type="scientific">Vigna angularis var. angularis</name>
    <dbReference type="NCBI Taxonomy" id="157739"/>
    <lineage>
        <taxon>Eukaryota</taxon>
        <taxon>Viridiplantae</taxon>
        <taxon>Streptophyta</taxon>
        <taxon>Embryophyta</taxon>
        <taxon>Tracheophyta</taxon>
        <taxon>Spermatophyta</taxon>
        <taxon>Magnoliopsida</taxon>
        <taxon>eudicotyledons</taxon>
        <taxon>Gunneridae</taxon>
        <taxon>Pentapetalae</taxon>
        <taxon>rosids</taxon>
        <taxon>fabids</taxon>
        <taxon>Fabales</taxon>
        <taxon>Fabaceae</taxon>
        <taxon>Papilionoideae</taxon>
        <taxon>50 kb inversion clade</taxon>
        <taxon>NPAAA clade</taxon>
        <taxon>indigoferoid/millettioid clade</taxon>
        <taxon>Phaseoleae</taxon>
        <taxon>Vigna</taxon>
    </lineage>
</organism>
<evidence type="ECO:0000313" key="1">
    <source>
        <dbReference type="EMBL" id="BAT78523.1"/>
    </source>
</evidence>